<comment type="caution">
    <text evidence="1">The sequence shown here is derived from an EMBL/GenBank/DDBJ whole genome shotgun (WGS) entry which is preliminary data.</text>
</comment>
<evidence type="ECO:0000313" key="1">
    <source>
        <dbReference type="EMBL" id="KAA8588208.1"/>
    </source>
</evidence>
<dbReference type="Proteomes" id="UP000327493">
    <property type="component" value="Chromosome 11"/>
</dbReference>
<organism evidence="1 2">
    <name type="scientific">Etheostoma spectabile</name>
    <name type="common">orangethroat darter</name>
    <dbReference type="NCBI Taxonomy" id="54343"/>
    <lineage>
        <taxon>Eukaryota</taxon>
        <taxon>Metazoa</taxon>
        <taxon>Chordata</taxon>
        <taxon>Craniata</taxon>
        <taxon>Vertebrata</taxon>
        <taxon>Euteleostomi</taxon>
        <taxon>Actinopterygii</taxon>
        <taxon>Neopterygii</taxon>
        <taxon>Teleostei</taxon>
        <taxon>Neoteleostei</taxon>
        <taxon>Acanthomorphata</taxon>
        <taxon>Eupercaria</taxon>
        <taxon>Perciformes</taxon>
        <taxon>Percoidei</taxon>
        <taxon>Percidae</taxon>
        <taxon>Etheostomatinae</taxon>
        <taxon>Etheostoma</taxon>
    </lineage>
</organism>
<proteinExistence type="predicted"/>
<keyword evidence="2" id="KW-1185">Reference proteome</keyword>
<protein>
    <submittedName>
        <fullName evidence="1">Uncharacterized protein</fullName>
    </submittedName>
</protein>
<dbReference type="EMBL" id="VOFY01000011">
    <property type="protein sequence ID" value="KAA8588208.1"/>
    <property type="molecule type" value="Genomic_DNA"/>
</dbReference>
<gene>
    <name evidence="1" type="ORF">FQN60_001402</name>
</gene>
<accession>A0A5J5D0D0</accession>
<evidence type="ECO:0000313" key="2">
    <source>
        <dbReference type="Proteomes" id="UP000327493"/>
    </source>
</evidence>
<name>A0A5J5D0D0_9PERO</name>
<reference evidence="1 2" key="1">
    <citation type="submission" date="2019-08" db="EMBL/GenBank/DDBJ databases">
        <title>A chromosome-level genome assembly, high-density linkage maps, and genome scans reveal the genomic architecture of hybrid incompatibilities underlying speciation via character displacement in darters (Percidae: Etheostominae).</title>
        <authorList>
            <person name="Moran R.L."/>
            <person name="Catchen J.M."/>
            <person name="Fuller R.C."/>
        </authorList>
    </citation>
    <scope>NUCLEOTIDE SEQUENCE [LARGE SCALE GENOMIC DNA]</scope>
    <source>
        <strain evidence="1">EspeVRDwgs_2016</strain>
        <tissue evidence="1">Muscle</tissue>
    </source>
</reference>
<sequence>MSLRFNVKSLA</sequence>